<dbReference type="InterPro" id="IPR028992">
    <property type="entry name" value="Hedgehog/Intein_dom"/>
</dbReference>
<proteinExistence type="predicted"/>
<dbReference type="Pfam" id="PF13403">
    <property type="entry name" value="Hint_2"/>
    <property type="match status" value="1"/>
</dbReference>
<comment type="caution">
    <text evidence="2">The sequence shown here is derived from an EMBL/GenBank/DDBJ whole genome shotgun (WGS) entry which is preliminary data.</text>
</comment>
<reference evidence="2 3" key="1">
    <citation type="journal article" date="2023" name="PLoS ONE">
        <title>Complete genome assembly of Hawai'i environmental nontuberculous mycobacteria reveals unexpected co-isolation with methylobacteria.</title>
        <authorList>
            <person name="Hendrix J."/>
            <person name="Epperson L.E."/>
            <person name="Tong E.I."/>
            <person name="Chan Y.L."/>
            <person name="Hasan N.A."/>
            <person name="Dawrs S.N."/>
            <person name="Norton G.J."/>
            <person name="Virdi R."/>
            <person name="Crooks J.L."/>
            <person name="Chan E.D."/>
            <person name="Honda J.R."/>
            <person name="Strong M."/>
        </authorList>
    </citation>
    <scope>NUCLEOTIDE SEQUENCE [LARGE SCALE GENOMIC DNA]</scope>
    <source>
        <strain evidence="2 3">NJH_HI04-1</strain>
    </source>
</reference>
<dbReference type="EMBL" id="JAQYXP010000006">
    <property type="protein sequence ID" value="MEN3238565.1"/>
    <property type="molecule type" value="Genomic_DNA"/>
</dbReference>
<gene>
    <name evidence="2" type="ORF">PUR29_34565</name>
</gene>
<dbReference type="SUPFAM" id="SSF51294">
    <property type="entry name" value="Hedgehog/intein (Hint) domain"/>
    <property type="match status" value="1"/>
</dbReference>
<keyword evidence="3" id="KW-1185">Reference proteome</keyword>
<name>A0ABV0A630_9HYPH</name>
<evidence type="ECO:0000313" key="3">
    <source>
        <dbReference type="Proteomes" id="UP001407347"/>
    </source>
</evidence>
<feature type="domain" description="Hedgehog/Intein (Hint)" evidence="1">
    <location>
        <begin position="128"/>
        <end position="268"/>
    </location>
</feature>
<dbReference type="InterPro" id="IPR036844">
    <property type="entry name" value="Hint_dom_sf"/>
</dbReference>
<dbReference type="RefSeq" id="WP_346013697.1">
    <property type="nucleotide sequence ID" value="NZ_JAQYXP010000006.1"/>
</dbReference>
<dbReference type="Proteomes" id="UP001407347">
    <property type="component" value="Unassembled WGS sequence"/>
</dbReference>
<accession>A0ABV0A630</accession>
<sequence>MAIIDVKFEFNNAIAGGTITLDDQTGIISNISGFIDGTAITGLSNYRNPDNLLYREPLFRDRGTLYSDWSTTPKGVSFTTAYHQYNLSGTGNGFGVSGQPGDTLYSTTTEQPRIVNFYTDTYAEQIPICFTTGTLIRTDRGEVAVEDLCAGDQAATASGSLRAITWIGHRRLGTGARALPHDQQPIRVRAGAFGPGVPTRDLCLSPGHPVLVGADADSEGGHLVPIMCLINGTTIVREPATSVTYWHVELDSHDILIAEGLAAESYLDWGDRRFFTEASDHALHNPDFVVPGLSARCRPVAVDGPVVEAERARLSAVFAAALSAQCGWDAVDNFSAMDVRT</sequence>
<organism evidence="2 3">
    <name type="scientific">Methylobacterium ajmalii</name>
    <dbReference type="NCBI Taxonomy" id="2738439"/>
    <lineage>
        <taxon>Bacteria</taxon>
        <taxon>Pseudomonadati</taxon>
        <taxon>Pseudomonadota</taxon>
        <taxon>Alphaproteobacteria</taxon>
        <taxon>Hyphomicrobiales</taxon>
        <taxon>Methylobacteriaceae</taxon>
        <taxon>Methylobacterium</taxon>
    </lineage>
</organism>
<evidence type="ECO:0000313" key="2">
    <source>
        <dbReference type="EMBL" id="MEN3238565.1"/>
    </source>
</evidence>
<protein>
    <submittedName>
        <fullName evidence="2">Hint domain-containing protein</fullName>
    </submittedName>
</protein>
<evidence type="ECO:0000259" key="1">
    <source>
        <dbReference type="Pfam" id="PF13403"/>
    </source>
</evidence>